<gene>
    <name evidence="4" type="ORF">K9W46_01290</name>
</gene>
<dbReference type="InterPro" id="IPR036291">
    <property type="entry name" value="NAD(P)-bd_dom_sf"/>
</dbReference>
<evidence type="ECO:0000313" key="4">
    <source>
        <dbReference type="EMBL" id="UJG43834.1"/>
    </source>
</evidence>
<accession>A0A9Y1BT26</accession>
<dbReference type="CDD" id="cd05374">
    <property type="entry name" value="17beta-HSD-like_SDR_c"/>
    <property type="match status" value="1"/>
</dbReference>
<dbReference type="PROSITE" id="PS00061">
    <property type="entry name" value="ADH_SHORT"/>
    <property type="match status" value="1"/>
</dbReference>
<dbReference type="AlphaFoldDB" id="A0A9Y1BT26"/>
<dbReference type="InterPro" id="IPR051911">
    <property type="entry name" value="SDR_oxidoreductase"/>
</dbReference>
<dbReference type="PRINTS" id="PR00081">
    <property type="entry name" value="GDHRDH"/>
</dbReference>
<dbReference type="PANTHER" id="PTHR43976:SF16">
    <property type="entry name" value="SHORT-CHAIN DEHYDROGENASE_REDUCTASE FAMILY PROTEIN"/>
    <property type="match status" value="1"/>
</dbReference>
<dbReference type="PRINTS" id="PR00080">
    <property type="entry name" value="SDRFAMILY"/>
</dbReference>
<dbReference type="InterPro" id="IPR020904">
    <property type="entry name" value="Sc_DH/Rdtase_CS"/>
</dbReference>
<keyword evidence="2" id="KW-0560">Oxidoreductase</keyword>
<dbReference type="Pfam" id="PF00106">
    <property type="entry name" value="adh_short"/>
    <property type="match status" value="1"/>
</dbReference>
<evidence type="ECO:0000256" key="2">
    <source>
        <dbReference type="ARBA" id="ARBA00023002"/>
    </source>
</evidence>
<dbReference type="EMBL" id="CP084167">
    <property type="protein sequence ID" value="UJG43834.1"/>
    <property type="molecule type" value="Genomic_DNA"/>
</dbReference>
<sequence>MNIKNKVVLITGGTKGIGKVTADLLTSKGMKVYVTTRKEEKVKDNVLLLDVTNEELVKNCIDDVIKKEGKIDVLINNAAYGLCGPIIDSTTEEIIELFETNFFGPHRVIKAVYPIMRKQGYGKIVNISSYAGRLAVPYQGIYSAAKAALSIYSDSLRMEIVNEGIDVCTIEPGDTKTDFHSSRTYTQGFENNEKAKRAIEKMHRDEQSGSDPKAVAKKILRAIKSKRSKPRYIVGLQVILVTVVRHIFPRKFQQFLLRKYYGLN</sequence>
<name>A0A9Y1BT26_9ARCH</name>
<reference evidence="4" key="1">
    <citation type="journal article" date="2022" name="Nat. Microbiol.">
        <title>Unique mobile elements and scalable gene flow at the prokaryote-eukaryote boundary revealed by circularized Asgard archaea genomes.</title>
        <authorList>
            <person name="Wu F."/>
            <person name="Speth D.R."/>
            <person name="Philosof A."/>
            <person name="Cremiere A."/>
            <person name="Narayanan A."/>
            <person name="Barco R.A."/>
            <person name="Connon S.A."/>
            <person name="Amend J.P."/>
            <person name="Antoshechkin I.A."/>
            <person name="Orphan V.J."/>
        </authorList>
    </citation>
    <scope>NUCLEOTIDE SEQUENCE</scope>
    <source>
        <strain evidence="4">PR6</strain>
    </source>
</reference>
<organism evidence="4">
    <name type="scientific">Candidatus Heimdallarchaeum endolithica</name>
    <dbReference type="NCBI Taxonomy" id="2876572"/>
    <lineage>
        <taxon>Archaea</taxon>
        <taxon>Promethearchaeati</taxon>
        <taxon>Candidatus Heimdallarchaeota</taxon>
        <taxon>Candidatus Heimdallarchaeia (ex Rinke et al. 2021) (nom. nud.)</taxon>
        <taxon>Candidatus Heimdallarchaeales</taxon>
        <taxon>Candidatus Heimdallarchaeaceae</taxon>
        <taxon>Candidatus Heimdallarchaeum</taxon>
    </lineage>
</organism>
<comment type="similarity">
    <text evidence="1 3">Belongs to the short-chain dehydrogenases/reductases (SDR) family.</text>
</comment>
<protein>
    <submittedName>
        <fullName evidence="4">SDR family oxidoreductase</fullName>
    </submittedName>
</protein>
<dbReference type="Gene3D" id="3.40.50.720">
    <property type="entry name" value="NAD(P)-binding Rossmann-like Domain"/>
    <property type="match status" value="1"/>
</dbReference>
<dbReference type="SUPFAM" id="SSF51735">
    <property type="entry name" value="NAD(P)-binding Rossmann-fold domains"/>
    <property type="match status" value="1"/>
</dbReference>
<dbReference type="GO" id="GO:0016491">
    <property type="term" value="F:oxidoreductase activity"/>
    <property type="evidence" value="ECO:0007669"/>
    <property type="project" value="UniProtKB-KW"/>
</dbReference>
<dbReference type="PANTHER" id="PTHR43976">
    <property type="entry name" value="SHORT CHAIN DEHYDROGENASE"/>
    <property type="match status" value="1"/>
</dbReference>
<proteinExistence type="inferred from homology"/>
<evidence type="ECO:0000256" key="1">
    <source>
        <dbReference type="ARBA" id="ARBA00006484"/>
    </source>
</evidence>
<dbReference type="Proteomes" id="UP001200513">
    <property type="component" value="Chromosome"/>
</dbReference>
<evidence type="ECO:0000256" key="3">
    <source>
        <dbReference type="RuleBase" id="RU000363"/>
    </source>
</evidence>
<dbReference type="InterPro" id="IPR002347">
    <property type="entry name" value="SDR_fam"/>
</dbReference>